<dbReference type="Pfam" id="PF06283">
    <property type="entry name" value="ThuA"/>
    <property type="match status" value="1"/>
</dbReference>
<dbReference type="InterPro" id="IPR029010">
    <property type="entry name" value="ThuA-like"/>
</dbReference>
<dbReference type="PANTHER" id="PTHR40469:SF2">
    <property type="entry name" value="GALACTOSE-BINDING DOMAIN-LIKE SUPERFAMILY PROTEIN"/>
    <property type="match status" value="1"/>
</dbReference>
<dbReference type="InterPro" id="IPR029062">
    <property type="entry name" value="Class_I_gatase-like"/>
</dbReference>
<name>A0A1B1Y2D3_9FLAO</name>
<feature type="domain" description="3-keto-alpha-glucoside-1,2-lyase/3-keto-2-hydroxy-glucal hydratase" evidence="2">
    <location>
        <begin position="299"/>
        <end position="486"/>
    </location>
</feature>
<dbReference type="Gene3D" id="2.60.120.560">
    <property type="entry name" value="Exo-inulinase, domain 1"/>
    <property type="match status" value="1"/>
</dbReference>
<dbReference type="SUPFAM" id="SSF52317">
    <property type="entry name" value="Class I glutamine amidotransferase-like"/>
    <property type="match status" value="1"/>
</dbReference>
<dbReference type="GO" id="GO:0016787">
    <property type="term" value="F:hydrolase activity"/>
    <property type="evidence" value="ECO:0007669"/>
    <property type="project" value="InterPro"/>
</dbReference>
<accession>A0A1B1Y2D3</accession>
<dbReference type="InterPro" id="IPR010496">
    <property type="entry name" value="AL/BT2_dom"/>
</dbReference>
<dbReference type="AlphaFoldDB" id="A0A1B1Y2D3"/>
<sequence length="500" mass="56532">MLMIFGVINAQKTSILVFSKTAGFRHKSIEPGKKAIENMAKEKGWKVTFSEDSDLFNAKDLSAFDVLFFLNTTGDILNDEQQEAMKSFLTKGKGFVGTHAATDTEMEWEWYVNLLGASFASHPKQQKATLHINKSHGHKAVAHLNDSEEFFDEWYNFKNPVAQHVNVLATLDESTYTGKQMGITHPITWYHNYDGARVFYTGLGHTSESYSDERLLKQLEEGIKWASGQEQATVLSNKWTPLLKGDPSQNWDVFIGVPHKTVKGLPNVDPNSNGIKGEPLGLNNDPKNVFNFIEDKKGNNTVHITGEVYGALSSKQEYENYHLKLQVKWGEQKWEPRLGDLRDSGLLYHCVGPYRQFWNVWMRSQELQIQEGDIGDYYALGGATADVPVKLTSVGGKEVKLYDLNGDFKSGNTKKATDNEKKNGKWNTVELITYNGTSLHIVNGKVMMSLYNSREKTADGFVPLTRGKIQIQSEAAEVYYRNIKIKSIDKIPSKYKKYLK</sequence>
<organism evidence="3 4">
    <name type="scientific">Wenyingzhuangia fucanilytica</name>
    <dbReference type="NCBI Taxonomy" id="1790137"/>
    <lineage>
        <taxon>Bacteria</taxon>
        <taxon>Pseudomonadati</taxon>
        <taxon>Bacteroidota</taxon>
        <taxon>Flavobacteriia</taxon>
        <taxon>Flavobacteriales</taxon>
        <taxon>Flavobacteriaceae</taxon>
        <taxon>Wenyingzhuangia</taxon>
    </lineage>
</organism>
<protein>
    <recommendedName>
        <fullName evidence="5">Glycosyl hydrolase</fullName>
    </recommendedName>
</protein>
<reference evidence="3 4" key="1">
    <citation type="submission" date="2016-02" db="EMBL/GenBank/DDBJ databases">
        <authorList>
            <person name="Wen L."/>
            <person name="He K."/>
            <person name="Yang H."/>
        </authorList>
    </citation>
    <scope>NUCLEOTIDE SEQUENCE [LARGE SCALE GENOMIC DNA]</scope>
    <source>
        <strain evidence="3 4">CZ1127</strain>
    </source>
</reference>
<gene>
    <name evidence="3" type="ORF">AXE80_00865</name>
</gene>
<evidence type="ECO:0000313" key="3">
    <source>
        <dbReference type="EMBL" id="ANW94931.1"/>
    </source>
</evidence>
<dbReference type="Proteomes" id="UP000092967">
    <property type="component" value="Chromosome"/>
</dbReference>
<dbReference type="Pfam" id="PF06439">
    <property type="entry name" value="3keto-disac_hyd"/>
    <property type="match status" value="1"/>
</dbReference>
<evidence type="ECO:0000313" key="4">
    <source>
        <dbReference type="Proteomes" id="UP000092967"/>
    </source>
</evidence>
<evidence type="ECO:0000259" key="1">
    <source>
        <dbReference type="Pfam" id="PF06283"/>
    </source>
</evidence>
<dbReference type="KEGG" id="wfu:AXE80_00865"/>
<dbReference type="PANTHER" id="PTHR40469">
    <property type="entry name" value="SECRETED GLYCOSYL HYDROLASE"/>
    <property type="match status" value="1"/>
</dbReference>
<feature type="domain" description="ThuA-like" evidence="1">
    <location>
        <begin position="15"/>
        <end position="226"/>
    </location>
</feature>
<evidence type="ECO:0000259" key="2">
    <source>
        <dbReference type="Pfam" id="PF06439"/>
    </source>
</evidence>
<dbReference type="Gene3D" id="3.40.50.880">
    <property type="match status" value="1"/>
</dbReference>
<dbReference type="STRING" id="1790137.AXE80_00865"/>
<dbReference type="EMBL" id="CP014224">
    <property type="protein sequence ID" value="ANW94931.1"/>
    <property type="molecule type" value="Genomic_DNA"/>
</dbReference>
<proteinExistence type="predicted"/>
<keyword evidence="4" id="KW-1185">Reference proteome</keyword>
<evidence type="ECO:0008006" key="5">
    <source>
        <dbReference type="Google" id="ProtNLM"/>
    </source>
</evidence>